<keyword evidence="2 5" id="KW-0645">Protease</keyword>
<keyword evidence="3 5" id="KW-0378">Hydrolase</keyword>
<dbReference type="FunFam" id="2.30.42.10:FF:000063">
    <property type="entry name" value="Peptidase, S41 family"/>
    <property type="match status" value="1"/>
</dbReference>
<dbReference type="PROSITE" id="PS50106">
    <property type="entry name" value="PDZ"/>
    <property type="match status" value="1"/>
</dbReference>
<dbReference type="CDD" id="cd06782">
    <property type="entry name" value="cpPDZ_CPP-like"/>
    <property type="match status" value="1"/>
</dbReference>
<feature type="chain" id="PRO_5043848230" evidence="7">
    <location>
        <begin position="25"/>
        <end position="462"/>
    </location>
</feature>
<dbReference type="Pfam" id="PF22694">
    <property type="entry name" value="CtpB_N-like"/>
    <property type="match status" value="1"/>
</dbReference>
<dbReference type="FunFam" id="3.90.226.10:FF:000029">
    <property type="entry name" value="Peptidase, S41 family"/>
    <property type="match status" value="1"/>
</dbReference>
<evidence type="ECO:0000256" key="5">
    <source>
        <dbReference type="RuleBase" id="RU004404"/>
    </source>
</evidence>
<dbReference type="SUPFAM" id="SSF50156">
    <property type="entry name" value="PDZ domain-like"/>
    <property type="match status" value="1"/>
</dbReference>
<accession>A0A2K9N8B1</accession>
<keyword evidence="9" id="KW-1185">Reference proteome</keyword>
<organism evidence="8 9">
    <name type="scientific">Niveispirillum cyanobacteriorum</name>
    <dbReference type="NCBI Taxonomy" id="1612173"/>
    <lineage>
        <taxon>Bacteria</taxon>
        <taxon>Pseudomonadati</taxon>
        <taxon>Pseudomonadota</taxon>
        <taxon>Alphaproteobacteria</taxon>
        <taxon>Rhodospirillales</taxon>
        <taxon>Azospirillaceae</taxon>
        <taxon>Niveispirillum</taxon>
    </lineage>
</organism>
<dbReference type="InterPro" id="IPR041489">
    <property type="entry name" value="PDZ_6"/>
</dbReference>
<dbReference type="Pfam" id="PF03572">
    <property type="entry name" value="Peptidase_S41"/>
    <property type="match status" value="1"/>
</dbReference>
<dbReference type="Gene3D" id="3.30.750.44">
    <property type="match status" value="1"/>
</dbReference>
<dbReference type="PANTHER" id="PTHR32060:SF30">
    <property type="entry name" value="CARBOXY-TERMINAL PROCESSING PROTEASE CTPA"/>
    <property type="match status" value="1"/>
</dbReference>
<dbReference type="SMART" id="SM00228">
    <property type="entry name" value="PDZ"/>
    <property type="match status" value="1"/>
</dbReference>
<gene>
    <name evidence="8" type="ORF">C0V82_03345</name>
</gene>
<evidence type="ECO:0000256" key="4">
    <source>
        <dbReference type="ARBA" id="ARBA00022825"/>
    </source>
</evidence>
<dbReference type="Gene3D" id="2.30.42.10">
    <property type="match status" value="1"/>
</dbReference>
<name>A0A2K9N8B1_9PROT</name>
<reference evidence="8 9" key="1">
    <citation type="submission" date="2017-12" db="EMBL/GenBank/DDBJ databases">
        <title>Genomes of bacteria within cyanobacterial aggregates.</title>
        <authorList>
            <person name="Cai H."/>
        </authorList>
    </citation>
    <scope>NUCLEOTIDE SEQUENCE [LARGE SCALE GENOMIC DNA]</scope>
    <source>
        <strain evidence="8 9">TH16</strain>
    </source>
</reference>
<evidence type="ECO:0000256" key="2">
    <source>
        <dbReference type="ARBA" id="ARBA00022670"/>
    </source>
</evidence>
<dbReference type="InterPro" id="IPR004447">
    <property type="entry name" value="Peptidase_S41A"/>
</dbReference>
<dbReference type="SUPFAM" id="SSF52096">
    <property type="entry name" value="ClpP/crotonase"/>
    <property type="match status" value="1"/>
</dbReference>
<dbReference type="GO" id="GO:0030288">
    <property type="term" value="C:outer membrane-bounded periplasmic space"/>
    <property type="evidence" value="ECO:0007669"/>
    <property type="project" value="TreeGrafter"/>
</dbReference>
<feature type="region of interest" description="Disordered" evidence="6">
    <location>
        <begin position="393"/>
        <end position="432"/>
    </location>
</feature>
<dbReference type="RefSeq" id="WP_102111114.1">
    <property type="nucleotide sequence ID" value="NZ_BMGN01000004.1"/>
</dbReference>
<dbReference type="NCBIfam" id="TIGR00225">
    <property type="entry name" value="prc"/>
    <property type="match status" value="1"/>
</dbReference>
<dbReference type="InterPro" id="IPR029045">
    <property type="entry name" value="ClpP/crotonase-like_dom_sf"/>
</dbReference>
<evidence type="ECO:0000256" key="3">
    <source>
        <dbReference type="ARBA" id="ARBA00022801"/>
    </source>
</evidence>
<dbReference type="Proteomes" id="UP000234752">
    <property type="component" value="Chromosome eg_1"/>
</dbReference>
<evidence type="ECO:0000256" key="6">
    <source>
        <dbReference type="SAM" id="MobiDB-lite"/>
    </source>
</evidence>
<dbReference type="Gene3D" id="3.90.226.10">
    <property type="entry name" value="2-enoyl-CoA Hydratase, Chain A, domain 1"/>
    <property type="match status" value="1"/>
</dbReference>
<dbReference type="InterPro" id="IPR005151">
    <property type="entry name" value="Tail-specific_protease"/>
</dbReference>
<dbReference type="GO" id="GO:0004175">
    <property type="term" value="F:endopeptidase activity"/>
    <property type="evidence" value="ECO:0007669"/>
    <property type="project" value="TreeGrafter"/>
</dbReference>
<dbReference type="InterPro" id="IPR036034">
    <property type="entry name" value="PDZ_sf"/>
</dbReference>
<evidence type="ECO:0000313" key="9">
    <source>
        <dbReference type="Proteomes" id="UP000234752"/>
    </source>
</evidence>
<dbReference type="SMART" id="SM00245">
    <property type="entry name" value="TSPc"/>
    <property type="match status" value="1"/>
</dbReference>
<evidence type="ECO:0000313" key="8">
    <source>
        <dbReference type="EMBL" id="AUN29378.1"/>
    </source>
</evidence>
<dbReference type="AlphaFoldDB" id="A0A2K9N8B1"/>
<sequence>MSKLFSTAAIAALLAFTVPLGVTADALAREPLKSETYKQLDLFADVFERVRSEYVEEVTDEQLIEAAIDGMLTSLDPHSSYLNKKNFADMRVQTRGEFGGLGIEVTTENGFVKVISPMDDTPAARAGVQPGDFITHLNDEPIVGLSLNEAVEKMRGPVGSDLKVTIRRASVAEPIQLSLTRASIKVQSVRFRAEDNVGYIRISSFNEQTQPGLDKAMAKLKEQLGPKLIGYVLDLRNNPGGLLDQAVSVSDTFLDKGREIVSTRGRGGKEGDRYTAKPGDAADGLPVVVLINGGSASASEIVAGALQDHKRAIVMGTQSFGKGSVQTIIPLQGQQSAMRLTTSRYYTPSGKSIQQLGITPDIEVQPAKIEELAAAGQRRREADLPNALRNTDQGAAAKPAPAPAPGAAVQPPATPSAGTPNPAATPVAANNNADAPPVDYQLARAVDLLRGVSMFNQPKHTN</sequence>
<dbReference type="GO" id="GO:0006508">
    <property type="term" value="P:proteolysis"/>
    <property type="evidence" value="ECO:0007669"/>
    <property type="project" value="UniProtKB-KW"/>
</dbReference>
<dbReference type="Pfam" id="PF17820">
    <property type="entry name" value="PDZ_6"/>
    <property type="match status" value="1"/>
</dbReference>
<dbReference type="PANTHER" id="PTHR32060">
    <property type="entry name" value="TAIL-SPECIFIC PROTEASE"/>
    <property type="match status" value="1"/>
</dbReference>
<dbReference type="EMBL" id="CP025611">
    <property type="protein sequence ID" value="AUN29378.1"/>
    <property type="molecule type" value="Genomic_DNA"/>
</dbReference>
<protein>
    <submittedName>
        <fullName evidence="8">Peptidase S41</fullName>
    </submittedName>
</protein>
<evidence type="ECO:0000256" key="1">
    <source>
        <dbReference type="ARBA" id="ARBA00009179"/>
    </source>
</evidence>
<dbReference type="KEGG" id="ncb:C0V82_03345"/>
<feature type="signal peptide" evidence="7">
    <location>
        <begin position="1"/>
        <end position="24"/>
    </location>
</feature>
<keyword evidence="7" id="KW-0732">Signal</keyword>
<dbReference type="GO" id="GO:0007165">
    <property type="term" value="P:signal transduction"/>
    <property type="evidence" value="ECO:0007669"/>
    <property type="project" value="TreeGrafter"/>
</dbReference>
<feature type="compositionally biased region" description="Low complexity" evidence="6">
    <location>
        <begin position="419"/>
        <end position="432"/>
    </location>
</feature>
<proteinExistence type="inferred from homology"/>
<dbReference type="OrthoDB" id="9812068at2"/>
<dbReference type="InterPro" id="IPR001478">
    <property type="entry name" value="PDZ"/>
</dbReference>
<feature type="compositionally biased region" description="Low complexity" evidence="6">
    <location>
        <begin position="395"/>
        <end position="411"/>
    </location>
</feature>
<dbReference type="GO" id="GO:0008236">
    <property type="term" value="F:serine-type peptidase activity"/>
    <property type="evidence" value="ECO:0007669"/>
    <property type="project" value="UniProtKB-KW"/>
</dbReference>
<dbReference type="CDD" id="cd07560">
    <property type="entry name" value="Peptidase_S41_CPP"/>
    <property type="match status" value="1"/>
</dbReference>
<evidence type="ECO:0000256" key="7">
    <source>
        <dbReference type="SAM" id="SignalP"/>
    </source>
</evidence>
<dbReference type="InterPro" id="IPR055210">
    <property type="entry name" value="CtpA/B_N"/>
</dbReference>
<comment type="similarity">
    <text evidence="1 5">Belongs to the peptidase S41A family.</text>
</comment>
<keyword evidence="4 5" id="KW-0720">Serine protease</keyword>